<dbReference type="PATRIC" id="fig|1492738.3.peg.1662"/>
<evidence type="ECO:0000256" key="1">
    <source>
        <dbReference type="SAM" id="SignalP"/>
    </source>
</evidence>
<sequence length="464" mass="53306">MKKTKNTFYTLVITMLTLFSSSSLLAQIDSNLTQLLLEKKIITQREADSLSVLNVFKQKVNSENKNFSIGLEFRPRAEYRDGYRELRTSENKAAFFGTHRSRLYFNYSQPKFKFHTSIQDIRVWGQYGQTSTAGSLNVFEAYAETSISGAFSVKLGRQKIELDNGRLFSAANWSQAGRAHDAVNIIFNSNSIHSELIGSFNQTSERIFDTEFSPTTFTNYKLLNIHYLKARLNEHFSLTTINAVDGYQSKTYSGTMYARATTGGRLEYERGNLYATVSGYYQFGQLQTREHISAYYFQPEIQLRTNKLTTRLGGEFISGENTEKASDISKSFVPLYGVAWRFMGNMDYFTSFPNDVKKGGLFNPYLFFLYQWNKKLAVRSDFHLFYLGNKIKNDLGNTINPYLGFENDLSLKYKYNDFTSIDFGFSYMAAEKSMETLKNGSSSIVPIWSYVMITFKPDLFNFSK</sequence>
<name>A0A066WR92_9FLAO</name>
<dbReference type="AlphaFoldDB" id="A0A066WR92"/>
<dbReference type="InterPro" id="IPR025388">
    <property type="entry name" value="Alginate_export_dom"/>
</dbReference>
<organism evidence="3 4">
    <name type="scientific">Flavobacterium seoulense</name>
    <dbReference type="NCBI Taxonomy" id="1492738"/>
    <lineage>
        <taxon>Bacteria</taxon>
        <taxon>Pseudomonadati</taxon>
        <taxon>Bacteroidota</taxon>
        <taxon>Flavobacteriia</taxon>
        <taxon>Flavobacteriales</taxon>
        <taxon>Flavobacteriaceae</taxon>
        <taxon>Flavobacterium</taxon>
    </lineage>
</organism>
<evidence type="ECO:0000313" key="3">
    <source>
        <dbReference type="EMBL" id="KDN55083.1"/>
    </source>
</evidence>
<dbReference type="EMBL" id="JNCA01000016">
    <property type="protein sequence ID" value="KDN55083.1"/>
    <property type="molecule type" value="Genomic_DNA"/>
</dbReference>
<dbReference type="OrthoDB" id="920871at2"/>
<dbReference type="Proteomes" id="UP000027064">
    <property type="component" value="Unassembled WGS sequence"/>
</dbReference>
<gene>
    <name evidence="3" type="ORF">FEM21_16740</name>
</gene>
<keyword evidence="4" id="KW-1185">Reference proteome</keyword>
<feature type="domain" description="Alginate export" evidence="2">
    <location>
        <begin position="68"/>
        <end position="389"/>
    </location>
</feature>
<evidence type="ECO:0000313" key="4">
    <source>
        <dbReference type="Proteomes" id="UP000027064"/>
    </source>
</evidence>
<feature type="chain" id="PRO_5001629266" description="Alginate export domain-containing protein" evidence="1">
    <location>
        <begin position="27"/>
        <end position="464"/>
    </location>
</feature>
<proteinExistence type="predicted"/>
<dbReference type="eggNOG" id="COG3203">
    <property type="taxonomic scope" value="Bacteria"/>
</dbReference>
<dbReference type="RefSeq" id="WP_051627534.1">
    <property type="nucleotide sequence ID" value="NZ_JNCA01000016.1"/>
</dbReference>
<dbReference type="STRING" id="1492738.FEM21_16740"/>
<dbReference type="Pfam" id="PF13372">
    <property type="entry name" value="Alginate_exp"/>
    <property type="match status" value="1"/>
</dbReference>
<feature type="signal peptide" evidence="1">
    <location>
        <begin position="1"/>
        <end position="26"/>
    </location>
</feature>
<evidence type="ECO:0000259" key="2">
    <source>
        <dbReference type="Pfam" id="PF13372"/>
    </source>
</evidence>
<reference evidence="3 4" key="1">
    <citation type="submission" date="2014-05" db="EMBL/GenBank/DDBJ databases">
        <title>Genome Sequence of Flavobacterium sp. EM1321.</title>
        <authorList>
            <person name="Shin S.-K."/>
            <person name="Yi H."/>
        </authorList>
    </citation>
    <scope>NUCLEOTIDE SEQUENCE [LARGE SCALE GENOMIC DNA]</scope>
    <source>
        <strain evidence="3 4">EM1321</strain>
    </source>
</reference>
<keyword evidence="1" id="KW-0732">Signal</keyword>
<comment type="caution">
    <text evidence="3">The sequence shown here is derived from an EMBL/GenBank/DDBJ whole genome shotgun (WGS) entry which is preliminary data.</text>
</comment>
<accession>A0A066WR92</accession>
<protein>
    <recommendedName>
        <fullName evidence="2">Alginate export domain-containing protein</fullName>
    </recommendedName>
</protein>